<dbReference type="Proteomes" id="UP001359485">
    <property type="component" value="Unassembled WGS sequence"/>
</dbReference>
<feature type="domain" description="CP-type G" evidence="8">
    <location>
        <begin position="161"/>
        <end position="355"/>
    </location>
</feature>
<dbReference type="PANTHER" id="PTHR45709:SF2">
    <property type="entry name" value="LARGE SUBUNIT GTPASE 1 HOMOLOG"/>
    <property type="match status" value="1"/>
</dbReference>
<evidence type="ECO:0000256" key="4">
    <source>
        <dbReference type="ARBA" id="ARBA00022801"/>
    </source>
</evidence>
<dbReference type="CDD" id="cd01857">
    <property type="entry name" value="HSR1_MMR1"/>
    <property type="match status" value="1"/>
</dbReference>
<dbReference type="PRINTS" id="PR00326">
    <property type="entry name" value="GTP1OBG"/>
</dbReference>
<comment type="caution">
    <text evidence="9">The sequence shown here is derived from an EMBL/GenBank/DDBJ whole genome shotgun (WGS) entry which is preliminary data.</text>
</comment>
<evidence type="ECO:0000256" key="5">
    <source>
        <dbReference type="ARBA" id="ARBA00023134"/>
    </source>
</evidence>
<keyword evidence="3" id="KW-0547">Nucleotide-binding</keyword>
<reference evidence="9 10" key="1">
    <citation type="submission" date="2023-09" db="EMBL/GenBank/DDBJ databases">
        <title>Genomes of two closely related lineages of the louse Polyplax serrata with different host specificities.</title>
        <authorList>
            <person name="Martinu J."/>
            <person name="Tarabai H."/>
            <person name="Stefka J."/>
            <person name="Hypsa V."/>
        </authorList>
    </citation>
    <scope>NUCLEOTIDE SEQUENCE [LARGE SCALE GENOMIC DNA]</scope>
    <source>
        <strain evidence="9">98ZLc_SE</strain>
    </source>
</reference>
<dbReference type="Gene3D" id="1.10.1580.10">
    <property type="match status" value="1"/>
</dbReference>
<dbReference type="InterPro" id="IPR027417">
    <property type="entry name" value="P-loop_NTPase"/>
</dbReference>
<evidence type="ECO:0000256" key="6">
    <source>
        <dbReference type="ARBA" id="ARBA00040145"/>
    </source>
</evidence>
<keyword evidence="5" id="KW-0342">GTP-binding</keyword>
<dbReference type="InterPro" id="IPR006073">
    <property type="entry name" value="GTP-bd"/>
</dbReference>
<evidence type="ECO:0000313" key="9">
    <source>
        <dbReference type="EMBL" id="KAK6626681.1"/>
    </source>
</evidence>
<keyword evidence="4" id="KW-0378">Hydrolase</keyword>
<dbReference type="EMBL" id="JAWJWF010000045">
    <property type="protein sequence ID" value="KAK6626681.1"/>
    <property type="molecule type" value="Genomic_DNA"/>
</dbReference>
<keyword evidence="10" id="KW-1185">Reference proteome</keyword>
<organism evidence="9 10">
    <name type="scientific">Polyplax serrata</name>
    <name type="common">Common mouse louse</name>
    <dbReference type="NCBI Taxonomy" id="468196"/>
    <lineage>
        <taxon>Eukaryota</taxon>
        <taxon>Metazoa</taxon>
        <taxon>Ecdysozoa</taxon>
        <taxon>Arthropoda</taxon>
        <taxon>Hexapoda</taxon>
        <taxon>Insecta</taxon>
        <taxon>Pterygota</taxon>
        <taxon>Neoptera</taxon>
        <taxon>Paraneoptera</taxon>
        <taxon>Psocodea</taxon>
        <taxon>Troctomorpha</taxon>
        <taxon>Phthiraptera</taxon>
        <taxon>Anoplura</taxon>
        <taxon>Polyplacidae</taxon>
        <taxon>Polyplax</taxon>
    </lineage>
</organism>
<accession>A0ABR1ARX7</accession>
<feature type="region of interest" description="Disordered" evidence="7">
    <location>
        <begin position="552"/>
        <end position="571"/>
    </location>
</feature>
<evidence type="ECO:0000256" key="2">
    <source>
        <dbReference type="ARBA" id="ARBA00022490"/>
    </source>
</evidence>
<keyword evidence="2" id="KW-0963">Cytoplasm</keyword>
<dbReference type="PANTHER" id="PTHR45709">
    <property type="entry name" value="LARGE SUBUNIT GTPASE 1 HOMOLOG-RELATED"/>
    <property type="match status" value="1"/>
</dbReference>
<dbReference type="PROSITE" id="PS51721">
    <property type="entry name" value="G_CP"/>
    <property type="match status" value="1"/>
</dbReference>
<evidence type="ECO:0000259" key="8">
    <source>
        <dbReference type="PROSITE" id="PS51721"/>
    </source>
</evidence>
<proteinExistence type="predicted"/>
<evidence type="ECO:0000256" key="3">
    <source>
        <dbReference type="ARBA" id="ARBA00022741"/>
    </source>
</evidence>
<dbReference type="Gene3D" id="3.40.50.300">
    <property type="entry name" value="P-loop containing nucleotide triphosphate hydrolases"/>
    <property type="match status" value="1"/>
</dbReference>
<evidence type="ECO:0000256" key="7">
    <source>
        <dbReference type="SAM" id="MobiDB-lite"/>
    </source>
</evidence>
<dbReference type="InterPro" id="IPR043358">
    <property type="entry name" value="GNL1-like"/>
</dbReference>
<feature type="compositionally biased region" description="Basic residues" evidence="7">
    <location>
        <begin position="552"/>
        <end position="563"/>
    </location>
</feature>
<dbReference type="SUPFAM" id="SSF52540">
    <property type="entry name" value="P-loop containing nucleoside triphosphate hydrolases"/>
    <property type="match status" value="1"/>
</dbReference>
<evidence type="ECO:0000256" key="1">
    <source>
        <dbReference type="ARBA" id="ARBA00004496"/>
    </source>
</evidence>
<dbReference type="InterPro" id="IPR030378">
    <property type="entry name" value="G_CP_dom"/>
</dbReference>
<dbReference type="InterPro" id="IPR023179">
    <property type="entry name" value="GTP-bd_ortho_bundle_sf"/>
</dbReference>
<comment type="subcellular location">
    <subcellularLocation>
        <location evidence="1">Cytoplasm</location>
    </subcellularLocation>
</comment>
<protein>
    <recommendedName>
        <fullName evidence="6">Large subunit GTPase 1 homolog</fullName>
    </recommendedName>
</protein>
<dbReference type="Pfam" id="PF01926">
    <property type="entry name" value="MMR_HSR1"/>
    <property type="match status" value="1"/>
</dbReference>
<name>A0ABR1ARX7_POLSC</name>
<evidence type="ECO:0000313" key="10">
    <source>
        <dbReference type="Proteomes" id="UP001359485"/>
    </source>
</evidence>
<gene>
    <name evidence="9" type="ORF">RUM44_009157</name>
</gene>
<sequence>MGKKNKSNGSLGRALINDRFPGARRSKYKGGESMMHTSELNDGYDWGRLNLQSVTEESSFQEFLSTAQLAGTEFEAEKLNIKFVKPSVSCDVTSRNLSEIESRHYEMIKIPRRPAWTSETTPAELEIAERESFLEWRRKLAELQESEGFLLTPFEKNLEFWRQLWRVIERSDIIVQILDARNPLMFRCSDLETYVKEVNLNKENVLLLNKADFLNEDQRKAWASYFTEKNVKIIFYSATASTSGDSLSQKEIHSQILEDLTLNNENKLKNSSRVYSNEDLIDFFRVYHEAPRVTENKVTVGLVGYPNVGKSSTLNSLLASKKVAVSATPGKTKHFQTFNLLDDIILCDCPGLVMPSFVSTKSEMIVNGILPIDQMRDHVPPITLVASLIPRHVLEDMYAIILPKPKEGEDPERSPTSEEVLNAYGYNRGFMTQNGQPDNPRASRYILKDFVNGKLLYCHAPPGTDQKTYHIFPEPVRNKTLENANPKYVRAVNGNVATTEKIDQKFFHKGGSQVHQKGIKKLLMYSTMSDSDAKALVENHSGAKPWKQYNKHANKKKKEKLRRVYGGYNGD</sequence>